<gene>
    <name evidence="3" type="ORF">TrCOL_g10447</name>
</gene>
<dbReference type="AlphaFoldDB" id="A0A9W7G8L3"/>
<organism evidence="3 4">
    <name type="scientific">Triparma columacea</name>
    <dbReference type="NCBI Taxonomy" id="722753"/>
    <lineage>
        <taxon>Eukaryota</taxon>
        <taxon>Sar</taxon>
        <taxon>Stramenopiles</taxon>
        <taxon>Ochrophyta</taxon>
        <taxon>Bolidophyceae</taxon>
        <taxon>Parmales</taxon>
        <taxon>Triparmaceae</taxon>
        <taxon>Triparma</taxon>
    </lineage>
</organism>
<sequence>MKYLYSTPLLTIIIPIILLSLPNASNTFQIGTPSTSMTRPPTQIFSNPVPSTPPTTPSSTPSRDSSISTQRRNEIDFCLSPLDSSLSQDSTSSVTRSINAMVNANVRRIMLSRSWPSKEMTAVLLKGSPRQQAAGTPKLKCPVPRPILNILTKSRAATGDDEGMDKMSMESAARQMKAFRDKHGSGGAGVEQAEAFLECVFSLSVEGVESEKVSEVFAGNVYGGSYRRLVQVLESAGALFVEGEEGGQKRLAGKLRDEDICLSLMDKIQGEQGREEEGSTLGSFLSSASEPTITRQLNVLSNIVKRAFLFGGESELRVLAQTLEEEKSAFSDRWYGGEPNTKQEGVAYLDALILLCRVAYEEGVVDSLQPGVELNQSFGNSYERLAASLVELGSGYVKLKSGDGKASKKNALPKTPTEELSRFVRWEKKIRQMSREGDNAYPEDLVGDWTVADEVGGQQIGISSVTLLEDGVVKISEGWVTGYVGLQWRLDPGPTHLDTVTFQIQEKGGLVLEYKGYVDRGARLEAKYSKRSIKVRGACTFQTRDDGLLTDNTRESEYRKDILPLYYKTGTTRFVMEKLREGKNNMF</sequence>
<feature type="region of interest" description="Disordered" evidence="1">
    <location>
        <begin position="31"/>
        <end position="70"/>
    </location>
</feature>
<name>A0A9W7G8L3_9STRA</name>
<proteinExistence type="predicted"/>
<reference evidence="4" key="1">
    <citation type="journal article" date="2023" name="Commun. Biol.">
        <title>Genome analysis of Parmales, the sister group of diatoms, reveals the evolutionary specialization of diatoms from phago-mixotrophs to photoautotrophs.</title>
        <authorList>
            <person name="Ban H."/>
            <person name="Sato S."/>
            <person name="Yoshikawa S."/>
            <person name="Yamada K."/>
            <person name="Nakamura Y."/>
            <person name="Ichinomiya M."/>
            <person name="Sato N."/>
            <person name="Blanc-Mathieu R."/>
            <person name="Endo H."/>
            <person name="Kuwata A."/>
            <person name="Ogata H."/>
        </authorList>
    </citation>
    <scope>NUCLEOTIDE SEQUENCE [LARGE SCALE GENOMIC DNA]</scope>
</reference>
<keyword evidence="2" id="KW-0732">Signal</keyword>
<accession>A0A9W7G8L3</accession>
<keyword evidence="4" id="KW-1185">Reference proteome</keyword>
<protein>
    <submittedName>
        <fullName evidence="3">Uncharacterized protein</fullName>
    </submittedName>
</protein>
<feature type="signal peptide" evidence="2">
    <location>
        <begin position="1"/>
        <end position="27"/>
    </location>
</feature>
<comment type="caution">
    <text evidence="3">The sequence shown here is derived from an EMBL/GenBank/DDBJ whole genome shotgun (WGS) entry which is preliminary data.</text>
</comment>
<evidence type="ECO:0000313" key="4">
    <source>
        <dbReference type="Proteomes" id="UP001165065"/>
    </source>
</evidence>
<feature type="chain" id="PRO_5040983832" evidence="2">
    <location>
        <begin position="28"/>
        <end position="587"/>
    </location>
</feature>
<feature type="compositionally biased region" description="Polar residues" evidence="1">
    <location>
        <begin position="31"/>
        <end position="45"/>
    </location>
</feature>
<evidence type="ECO:0000313" key="3">
    <source>
        <dbReference type="EMBL" id="GMI39624.1"/>
    </source>
</evidence>
<evidence type="ECO:0000256" key="2">
    <source>
        <dbReference type="SAM" id="SignalP"/>
    </source>
</evidence>
<feature type="compositionally biased region" description="Low complexity" evidence="1">
    <location>
        <begin position="57"/>
        <end position="69"/>
    </location>
</feature>
<dbReference type="Proteomes" id="UP001165065">
    <property type="component" value="Unassembled WGS sequence"/>
</dbReference>
<dbReference type="OrthoDB" id="41313at2759"/>
<dbReference type="EMBL" id="BRYA01000107">
    <property type="protein sequence ID" value="GMI39624.1"/>
    <property type="molecule type" value="Genomic_DNA"/>
</dbReference>
<evidence type="ECO:0000256" key="1">
    <source>
        <dbReference type="SAM" id="MobiDB-lite"/>
    </source>
</evidence>